<proteinExistence type="predicted"/>
<dbReference type="AlphaFoldDB" id="A0A1T4S247"/>
<dbReference type="GO" id="GO:0003677">
    <property type="term" value="F:DNA binding"/>
    <property type="evidence" value="ECO:0007669"/>
    <property type="project" value="InterPro"/>
</dbReference>
<dbReference type="PANTHER" id="PTHR11070">
    <property type="entry name" value="UVRD / RECB / PCRA DNA HELICASE FAMILY MEMBER"/>
    <property type="match status" value="1"/>
</dbReference>
<keyword evidence="1 10" id="KW-0547">Nucleotide-binding</keyword>
<accession>A0A1T4S247</accession>
<dbReference type="GO" id="GO:0000725">
    <property type="term" value="P:recombinational repair"/>
    <property type="evidence" value="ECO:0007669"/>
    <property type="project" value="TreeGrafter"/>
</dbReference>
<feature type="domain" description="UvrD-like helicase ATP-binding" evidence="11">
    <location>
        <begin position="13"/>
        <end position="335"/>
    </location>
</feature>
<evidence type="ECO:0000256" key="4">
    <source>
        <dbReference type="ARBA" id="ARBA00022840"/>
    </source>
</evidence>
<dbReference type="Gene3D" id="3.40.50.300">
    <property type="entry name" value="P-loop containing nucleotide triphosphate hydrolases"/>
    <property type="match status" value="3"/>
</dbReference>
<name>A0A1T4S247_9HYPH</name>
<dbReference type="InterPro" id="IPR014016">
    <property type="entry name" value="UvrD-like_ATP-bd"/>
</dbReference>
<dbReference type="GO" id="GO:0016887">
    <property type="term" value="F:ATP hydrolysis activity"/>
    <property type="evidence" value="ECO:0007669"/>
    <property type="project" value="RHEA"/>
</dbReference>
<evidence type="ECO:0000259" key="11">
    <source>
        <dbReference type="PROSITE" id="PS51198"/>
    </source>
</evidence>
<dbReference type="InterPro" id="IPR014017">
    <property type="entry name" value="DNA_helicase_UvrD-like_C"/>
</dbReference>
<dbReference type="PANTHER" id="PTHR11070:SF2">
    <property type="entry name" value="ATP-DEPENDENT DNA HELICASE SRS2"/>
    <property type="match status" value="1"/>
</dbReference>
<dbReference type="EMBL" id="FUXL01000008">
    <property type="protein sequence ID" value="SKA22314.1"/>
    <property type="molecule type" value="Genomic_DNA"/>
</dbReference>
<evidence type="ECO:0000256" key="6">
    <source>
        <dbReference type="ARBA" id="ARBA00034617"/>
    </source>
</evidence>
<comment type="catalytic activity">
    <reaction evidence="9">
        <text>ATP + H2O = ADP + phosphate + H(+)</text>
        <dbReference type="Rhea" id="RHEA:13065"/>
        <dbReference type="ChEBI" id="CHEBI:15377"/>
        <dbReference type="ChEBI" id="CHEBI:15378"/>
        <dbReference type="ChEBI" id="CHEBI:30616"/>
        <dbReference type="ChEBI" id="CHEBI:43474"/>
        <dbReference type="ChEBI" id="CHEBI:456216"/>
        <dbReference type="EC" id="5.6.2.4"/>
    </reaction>
</comment>
<dbReference type="RefSeq" id="WP_165690857.1">
    <property type="nucleotide sequence ID" value="NZ_FUXL01000008.1"/>
</dbReference>
<keyword evidence="2 10" id="KW-0378">Hydrolase</keyword>
<dbReference type="Proteomes" id="UP000190135">
    <property type="component" value="Unassembled WGS sequence"/>
</dbReference>
<evidence type="ECO:0000256" key="7">
    <source>
        <dbReference type="ARBA" id="ARBA00034808"/>
    </source>
</evidence>
<evidence type="ECO:0000256" key="5">
    <source>
        <dbReference type="ARBA" id="ARBA00023235"/>
    </source>
</evidence>
<feature type="binding site" evidence="10">
    <location>
        <begin position="34"/>
        <end position="41"/>
    </location>
    <ligand>
        <name>ATP</name>
        <dbReference type="ChEBI" id="CHEBI:30616"/>
    </ligand>
</feature>
<dbReference type="EC" id="5.6.2.4" evidence="7"/>
<evidence type="ECO:0000313" key="14">
    <source>
        <dbReference type="Proteomes" id="UP000190135"/>
    </source>
</evidence>
<dbReference type="Gene3D" id="1.10.486.10">
    <property type="entry name" value="PCRA, domain 4"/>
    <property type="match status" value="1"/>
</dbReference>
<gene>
    <name evidence="13" type="ORF">SAMN05428963_108193</name>
</gene>
<dbReference type="PROSITE" id="PS51198">
    <property type="entry name" value="UVRD_HELICASE_ATP_BIND"/>
    <property type="match status" value="1"/>
</dbReference>
<sequence length="695" mass="78936">MIPRKSDADVAAARLDAFQRRFVEAEDTNVRLLAPAGSGKTHSLLWRCAEILHRSEGQARFLIVTFTRAARDELRARLFTPQFGSLSTNADVVTLNGWGHRIIRGNFLNPRLMTSENDRNLLIRNTLQASWAEEPAIAEAMRDHPYQLPKILAEVLDILKALGFDHEDGSMRHANARLDALEDLGLSRHIDQLIEKLQEHGVLANRRLETFVETVMPFWVKACDLQVAQSTFTLEDQKYVAFLDTRRRVREGSRPTADARTTHILVDEFQDINPLDLALVREIAVLNDAKITIVGDDDQAIFEWRGATPDYILEPQAHFGQPFATHILERNYRCPRNLVEKSARLIEHNQHREAKTMSPVLERDAEIERLEHASFVAATDAVMKEVRAFLARDVPGEKLAVLSRKRAQLIPYQIIMAREGLSFCAAEDLHVFLSETFDRLLHAIRTRAMATLGVRLPTMVEDVVTLCNSVRRFPLKRAEADALARHLRNGRPKSYDEVIDALEAYRGPLKGKNEDGKISAAFAQALRKLVHAPTVRAAIEAMQDLFGGFQQDYGRAQEDIFLVDPPFLYLTEFAEAYGDDFQRFLDDLETAKDTLVRLPGEDKEDDANSLWRRPVHLMTALRAKGKEFDTVVMLDVVDGIWPLRRAKSEREIEAERRLFYVAMTRAKRRLILTLSGRIGDQVASASPFLEEAKLT</sequence>
<protein>
    <recommendedName>
        <fullName evidence="7">DNA 3'-5' helicase</fullName>
        <ecNumber evidence="7">5.6.2.4</ecNumber>
    </recommendedName>
    <alternativeName>
        <fullName evidence="8">DNA 3'-5' helicase II</fullName>
    </alternativeName>
</protein>
<dbReference type="InterPro" id="IPR027417">
    <property type="entry name" value="P-loop_NTPase"/>
</dbReference>
<dbReference type="PROSITE" id="PS51217">
    <property type="entry name" value="UVRD_HELICASE_CTER"/>
    <property type="match status" value="1"/>
</dbReference>
<evidence type="ECO:0000256" key="10">
    <source>
        <dbReference type="PROSITE-ProRule" id="PRU00560"/>
    </source>
</evidence>
<evidence type="ECO:0000256" key="2">
    <source>
        <dbReference type="ARBA" id="ARBA00022801"/>
    </source>
</evidence>
<evidence type="ECO:0000256" key="1">
    <source>
        <dbReference type="ARBA" id="ARBA00022741"/>
    </source>
</evidence>
<keyword evidence="3 10" id="KW-0347">Helicase</keyword>
<dbReference type="GO" id="GO:0043138">
    <property type="term" value="F:3'-5' DNA helicase activity"/>
    <property type="evidence" value="ECO:0007669"/>
    <property type="project" value="UniProtKB-EC"/>
</dbReference>
<evidence type="ECO:0000313" key="13">
    <source>
        <dbReference type="EMBL" id="SKA22314.1"/>
    </source>
</evidence>
<keyword evidence="5" id="KW-0413">Isomerase</keyword>
<keyword evidence="4 10" id="KW-0067">ATP-binding</keyword>
<comment type="catalytic activity">
    <reaction evidence="6">
        <text>Couples ATP hydrolysis with the unwinding of duplex DNA by translocating in the 3'-5' direction.</text>
        <dbReference type="EC" id="5.6.2.4"/>
    </reaction>
</comment>
<evidence type="ECO:0000256" key="9">
    <source>
        <dbReference type="ARBA" id="ARBA00048988"/>
    </source>
</evidence>
<reference evidence="13 14" key="1">
    <citation type="submission" date="2017-02" db="EMBL/GenBank/DDBJ databases">
        <authorList>
            <person name="Peterson S.W."/>
        </authorList>
    </citation>
    <scope>NUCLEOTIDE SEQUENCE [LARGE SCALE GENOMIC DNA]</scope>
    <source>
        <strain evidence="13 14">USBA 369</strain>
    </source>
</reference>
<dbReference type="Pfam" id="PF00580">
    <property type="entry name" value="UvrD-helicase"/>
    <property type="match status" value="1"/>
</dbReference>
<dbReference type="SUPFAM" id="SSF52540">
    <property type="entry name" value="P-loop containing nucleoside triphosphate hydrolases"/>
    <property type="match status" value="1"/>
</dbReference>
<organism evidence="13 14">
    <name type="scientific">Consotaella salsifontis</name>
    <dbReference type="NCBI Taxonomy" id="1365950"/>
    <lineage>
        <taxon>Bacteria</taxon>
        <taxon>Pseudomonadati</taxon>
        <taxon>Pseudomonadota</taxon>
        <taxon>Alphaproteobacteria</taxon>
        <taxon>Hyphomicrobiales</taxon>
        <taxon>Aurantimonadaceae</taxon>
        <taxon>Consotaella</taxon>
    </lineage>
</organism>
<evidence type="ECO:0000256" key="8">
    <source>
        <dbReference type="ARBA" id="ARBA00034923"/>
    </source>
</evidence>
<dbReference type="STRING" id="1365950.SAMN05428963_108193"/>
<feature type="domain" description="UvrD-like helicase C-terminal" evidence="12">
    <location>
        <begin position="336"/>
        <end position="625"/>
    </location>
</feature>
<dbReference type="GO" id="GO:0005524">
    <property type="term" value="F:ATP binding"/>
    <property type="evidence" value="ECO:0007669"/>
    <property type="project" value="UniProtKB-UniRule"/>
</dbReference>
<evidence type="ECO:0000256" key="3">
    <source>
        <dbReference type="ARBA" id="ARBA00022806"/>
    </source>
</evidence>
<keyword evidence="14" id="KW-1185">Reference proteome</keyword>
<dbReference type="Pfam" id="PF13361">
    <property type="entry name" value="UvrD_C"/>
    <property type="match status" value="1"/>
</dbReference>
<evidence type="ECO:0000259" key="12">
    <source>
        <dbReference type="PROSITE" id="PS51217"/>
    </source>
</evidence>
<dbReference type="InterPro" id="IPR000212">
    <property type="entry name" value="DNA_helicase_UvrD/REP"/>
</dbReference>